<dbReference type="GeneID" id="70232274"/>
<reference evidence="2" key="2">
    <citation type="submission" date="2021-01" db="EMBL/GenBank/DDBJ databases">
        <authorList>
            <person name="Schikora-Tamarit M.A."/>
        </authorList>
    </citation>
    <scope>NUCLEOTIDE SEQUENCE</scope>
    <source>
        <strain evidence="2">CBS6075</strain>
    </source>
</reference>
<proteinExistence type="predicted"/>
<feature type="signal peptide" evidence="1">
    <location>
        <begin position="1"/>
        <end position="17"/>
    </location>
</feature>
<reference evidence="2" key="1">
    <citation type="journal article" date="2021" name="Open Biol.">
        <title>Shared evolutionary footprints suggest mitochondrial oxidative damage underlies multiple complex I losses in fungi.</title>
        <authorList>
            <person name="Schikora-Tamarit M.A."/>
            <person name="Marcet-Houben M."/>
            <person name="Nosek J."/>
            <person name="Gabaldon T."/>
        </authorList>
    </citation>
    <scope>NUCLEOTIDE SEQUENCE</scope>
    <source>
        <strain evidence="2">CBS6075</strain>
    </source>
</reference>
<accession>A0A9P8PG35</accession>
<dbReference type="AlphaFoldDB" id="A0A9P8PG35"/>
<evidence type="ECO:0000313" key="3">
    <source>
        <dbReference type="Proteomes" id="UP000769157"/>
    </source>
</evidence>
<dbReference type="Proteomes" id="UP000769157">
    <property type="component" value="Unassembled WGS sequence"/>
</dbReference>
<protein>
    <submittedName>
        <fullName evidence="2">Uncharacterized protein</fullName>
    </submittedName>
</protein>
<dbReference type="EMBL" id="JAEUBE010000055">
    <property type="protein sequence ID" value="KAH3671603.1"/>
    <property type="molecule type" value="Genomic_DNA"/>
</dbReference>
<evidence type="ECO:0000256" key="1">
    <source>
        <dbReference type="SAM" id="SignalP"/>
    </source>
</evidence>
<sequence length="140" mass="15818">MIPSILLISMMLRVTFKLSGPSSYIGSGNGTLMSSSWIATGRPKLIEINRSILNTAQKRRCLISIWVELIFLASTSLILRFNPRETASRVSTPTIDHEYRPLGSKKEYIPSNTKERTLDTSWKETAEVSKLMDLDENILE</sequence>
<keyword evidence="1" id="KW-0732">Signal</keyword>
<keyword evidence="3" id="KW-1185">Reference proteome</keyword>
<dbReference type="RefSeq" id="XP_046064779.1">
    <property type="nucleotide sequence ID" value="XM_046204017.1"/>
</dbReference>
<evidence type="ECO:0000313" key="2">
    <source>
        <dbReference type="EMBL" id="KAH3671603.1"/>
    </source>
</evidence>
<name>A0A9P8PG35_9ASCO</name>
<feature type="chain" id="PRO_5040281431" evidence="1">
    <location>
        <begin position="18"/>
        <end position="140"/>
    </location>
</feature>
<organism evidence="2 3">
    <name type="scientific">Ogataea philodendri</name>
    <dbReference type="NCBI Taxonomy" id="1378263"/>
    <lineage>
        <taxon>Eukaryota</taxon>
        <taxon>Fungi</taxon>
        <taxon>Dikarya</taxon>
        <taxon>Ascomycota</taxon>
        <taxon>Saccharomycotina</taxon>
        <taxon>Pichiomycetes</taxon>
        <taxon>Pichiales</taxon>
        <taxon>Pichiaceae</taxon>
        <taxon>Ogataea</taxon>
    </lineage>
</organism>
<comment type="caution">
    <text evidence="2">The sequence shown here is derived from an EMBL/GenBank/DDBJ whole genome shotgun (WGS) entry which is preliminary data.</text>
</comment>
<gene>
    <name evidence="2" type="ORF">OGAPHI_000306</name>
</gene>